<evidence type="ECO:0000313" key="1">
    <source>
        <dbReference type="EMBL" id="OLN27949.1"/>
    </source>
</evidence>
<keyword evidence="2" id="KW-1185">Reference proteome</keyword>
<comment type="caution">
    <text evidence="1">The sequence shown here is derived from an EMBL/GenBank/DDBJ whole genome shotgun (WGS) entry which is preliminary data.</text>
</comment>
<dbReference type="EMBL" id="MLBF01000049">
    <property type="protein sequence ID" value="OLN27949.1"/>
    <property type="molecule type" value="Genomic_DNA"/>
</dbReference>
<proteinExistence type="predicted"/>
<name>A0A1Q8QKT1_9FIRM</name>
<organism evidence="1 2">
    <name type="scientific">Desulfosporosinus metallidurans</name>
    <dbReference type="NCBI Taxonomy" id="1888891"/>
    <lineage>
        <taxon>Bacteria</taxon>
        <taxon>Bacillati</taxon>
        <taxon>Bacillota</taxon>
        <taxon>Clostridia</taxon>
        <taxon>Eubacteriales</taxon>
        <taxon>Desulfitobacteriaceae</taxon>
        <taxon>Desulfosporosinus</taxon>
    </lineage>
</organism>
<reference evidence="1 2" key="1">
    <citation type="submission" date="2016-09" db="EMBL/GenBank/DDBJ databases">
        <title>Complete genome of Desulfosporosinus sp. OL.</title>
        <authorList>
            <person name="Mardanov A."/>
            <person name="Beletsky A."/>
            <person name="Panova A."/>
            <person name="Karnachuk O."/>
            <person name="Ravin N."/>
        </authorList>
    </citation>
    <scope>NUCLEOTIDE SEQUENCE [LARGE SCALE GENOMIC DNA]</scope>
    <source>
        <strain evidence="1 2">OL</strain>
    </source>
</reference>
<evidence type="ECO:0000313" key="2">
    <source>
        <dbReference type="Proteomes" id="UP000186102"/>
    </source>
</evidence>
<sequence>MVLRKANKGQNAEKEFYGCPNYPQLKKLLIKMVRIRFVQN</sequence>
<dbReference type="Proteomes" id="UP000186102">
    <property type="component" value="Unassembled WGS sequence"/>
</dbReference>
<accession>A0A1Q8QKT1</accession>
<protein>
    <submittedName>
        <fullName evidence="1">Uncharacterized protein</fullName>
    </submittedName>
</protein>
<dbReference type="AlphaFoldDB" id="A0A1Q8QKT1"/>
<gene>
    <name evidence="1" type="ORF">DSOL_4308</name>
</gene>